<dbReference type="Proteomes" id="UP000621454">
    <property type="component" value="Unassembled WGS sequence"/>
</dbReference>
<keyword evidence="3" id="KW-1185">Reference proteome</keyword>
<reference evidence="2" key="2">
    <citation type="submission" date="2020-09" db="EMBL/GenBank/DDBJ databases">
        <authorList>
            <person name="Sun Q."/>
            <person name="Zhou Y."/>
        </authorList>
    </citation>
    <scope>NUCLEOTIDE SEQUENCE</scope>
    <source>
        <strain evidence="2">CGMCC 1.12827</strain>
    </source>
</reference>
<organism evidence="2 3">
    <name type="scientific">Gordonia jinhuaensis</name>
    <dbReference type="NCBI Taxonomy" id="1517702"/>
    <lineage>
        <taxon>Bacteria</taxon>
        <taxon>Bacillati</taxon>
        <taxon>Actinomycetota</taxon>
        <taxon>Actinomycetes</taxon>
        <taxon>Mycobacteriales</taxon>
        <taxon>Gordoniaceae</taxon>
        <taxon>Gordonia</taxon>
    </lineage>
</organism>
<dbReference type="EMBL" id="BMGC01000066">
    <property type="protein sequence ID" value="GGB48143.1"/>
    <property type="molecule type" value="Genomic_DNA"/>
</dbReference>
<feature type="signal peptide" evidence="1">
    <location>
        <begin position="1"/>
        <end position="28"/>
    </location>
</feature>
<dbReference type="AlphaFoldDB" id="A0A916X1W4"/>
<keyword evidence="1" id="KW-0732">Signal</keyword>
<reference evidence="2" key="1">
    <citation type="journal article" date="2014" name="Int. J. Syst. Evol. Microbiol.">
        <title>Complete genome sequence of Corynebacterium casei LMG S-19264T (=DSM 44701T), isolated from a smear-ripened cheese.</title>
        <authorList>
            <consortium name="US DOE Joint Genome Institute (JGI-PGF)"/>
            <person name="Walter F."/>
            <person name="Albersmeier A."/>
            <person name="Kalinowski J."/>
            <person name="Ruckert C."/>
        </authorList>
    </citation>
    <scope>NUCLEOTIDE SEQUENCE</scope>
    <source>
        <strain evidence="2">CGMCC 1.12827</strain>
    </source>
</reference>
<evidence type="ECO:0000256" key="1">
    <source>
        <dbReference type="SAM" id="SignalP"/>
    </source>
</evidence>
<dbReference type="RefSeq" id="WP_188588934.1">
    <property type="nucleotide sequence ID" value="NZ_BMGC01000066.1"/>
</dbReference>
<evidence type="ECO:0008006" key="4">
    <source>
        <dbReference type="Google" id="ProtNLM"/>
    </source>
</evidence>
<evidence type="ECO:0000313" key="3">
    <source>
        <dbReference type="Proteomes" id="UP000621454"/>
    </source>
</evidence>
<comment type="caution">
    <text evidence="2">The sequence shown here is derived from an EMBL/GenBank/DDBJ whole genome shotgun (WGS) entry which is preliminary data.</text>
</comment>
<feature type="chain" id="PRO_5038657471" description="SipW-cognate class signal peptide" evidence="1">
    <location>
        <begin position="29"/>
        <end position="157"/>
    </location>
</feature>
<gene>
    <name evidence="2" type="ORF">GCM10011489_39110</name>
</gene>
<sequence>MKRSLAYGMGVVAAAATLSTAFAGAANATPIGTVYFSAQGFNCSITGDGTVGCDLTSPARFSFLFGQTYVPLPFPVREVLIDVPWAPAHPGLGIGTPHARPGGNPDISTFGTTTGSGATRGPAVFHAGAVCRVGFHGSFGCTSKGHHFDFYETLTGS</sequence>
<proteinExistence type="predicted"/>
<accession>A0A916X1W4</accession>
<name>A0A916X1W4_9ACTN</name>
<protein>
    <recommendedName>
        <fullName evidence="4">SipW-cognate class signal peptide</fullName>
    </recommendedName>
</protein>
<evidence type="ECO:0000313" key="2">
    <source>
        <dbReference type="EMBL" id="GGB48143.1"/>
    </source>
</evidence>